<dbReference type="VEuPathDB" id="ToxoDB:CSUI_002223"/>
<keyword evidence="6" id="KW-1185">Reference proteome</keyword>
<feature type="region of interest" description="Disordered" evidence="3">
    <location>
        <begin position="253"/>
        <end position="494"/>
    </location>
</feature>
<dbReference type="GO" id="GO:0055088">
    <property type="term" value="P:lipid homeostasis"/>
    <property type="evidence" value="ECO:0007669"/>
    <property type="project" value="TreeGrafter"/>
</dbReference>
<feature type="region of interest" description="Disordered" evidence="3">
    <location>
        <begin position="1693"/>
        <end position="1727"/>
    </location>
</feature>
<dbReference type="InterPro" id="IPR033562">
    <property type="entry name" value="PLPL"/>
</dbReference>
<feature type="compositionally biased region" description="Polar residues" evidence="3">
    <location>
        <begin position="142"/>
        <end position="156"/>
    </location>
</feature>
<feature type="compositionally biased region" description="Low complexity" evidence="3">
    <location>
        <begin position="991"/>
        <end position="1032"/>
    </location>
</feature>
<feature type="compositionally biased region" description="Polar residues" evidence="3">
    <location>
        <begin position="1464"/>
        <end position="1479"/>
    </location>
</feature>
<feature type="compositionally biased region" description="Basic and acidic residues" evidence="3">
    <location>
        <begin position="2247"/>
        <end position="2268"/>
    </location>
</feature>
<feature type="region of interest" description="Disordered" evidence="3">
    <location>
        <begin position="2015"/>
        <end position="2145"/>
    </location>
</feature>
<feature type="compositionally biased region" description="Polar residues" evidence="3">
    <location>
        <begin position="583"/>
        <end position="592"/>
    </location>
</feature>
<feature type="compositionally biased region" description="Low complexity" evidence="3">
    <location>
        <begin position="2099"/>
        <end position="2111"/>
    </location>
</feature>
<protein>
    <submittedName>
        <fullName evidence="5">Patatin family protein</fullName>
    </submittedName>
</protein>
<dbReference type="Proteomes" id="UP000221165">
    <property type="component" value="Unassembled WGS sequence"/>
</dbReference>
<feature type="compositionally biased region" description="Low complexity" evidence="3">
    <location>
        <begin position="1572"/>
        <end position="1589"/>
    </location>
</feature>
<keyword evidence="1 2" id="KW-0443">Lipid metabolism</keyword>
<evidence type="ECO:0000259" key="4">
    <source>
        <dbReference type="PROSITE" id="PS51635"/>
    </source>
</evidence>
<feature type="compositionally biased region" description="Basic and acidic residues" evidence="3">
    <location>
        <begin position="345"/>
        <end position="360"/>
    </location>
</feature>
<dbReference type="GeneID" id="94425636"/>
<reference evidence="5 6" key="1">
    <citation type="journal article" date="2017" name="Int. J. Parasitol.">
        <title>The genome of the protozoan parasite Cystoisospora suis and a reverse vaccinology approach to identify vaccine candidates.</title>
        <authorList>
            <person name="Palmieri N."/>
            <person name="Shrestha A."/>
            <person name="Ruttkowski B."/>
            <person name="Beck T."/>
            <person name="Vogl C."/>
            <person name="Tomley F."/>
            <person name="Blake D.P."/>
            <person name="Joachim A."/>
        </authorList>
    </citation>
    <scope>NUCLEOTIDE SEQUENCE [LARGE SCALE GENOMIC DNA]</scope>
    <source>
        <strain evidence="5 6">Wien I</strain>
    </source>
</reference>
<dbReference type="EMBL" id="MIGC01000928">
    <property type="protein sequence ID" value="PHJ23925.1"/>
    <property type="molecule type" value="Genomic_DNA"/>
</dbReference>
<feature type="compositionally biased region" description="Basic and acidic residues" evidence="3">
    <location>
        <begin position="367"/>
        <end position="376"/>
    </location>
</feature>
<feature type="compositionally biased region" description="Basic and acidic residues" evidence="3">
    <location>
        <begin position="1447"/>
        <end position="1462"/>
    </location>
</feature>
<feature type="region of interest" description="Disordered" evidence="3">
    <location>
        <begin position="576"/>
        <end position="644"/>
    </location>
</feature>
<dbReference type="CDD" id="cd07224">
    <property type="entry name" value="Pat_like"/>
    <property type="match status" value="1"/>
</dbReference>
<dbReference type="GO" id="GO:0019433">
    <property type="term" value="P:triglyceride catabolic process"/>
    <property type="evidence" value="ECO:0007669"/>
    <property type="project" value="TreeGrafter"/>
</dbReference>
<feature type="compositionally biased region" description="Polar residues" evidence="3">
    <location>
        <begin position="433"/>
        <end position="462"/>
    </location>
</feature>
<feature type="compositionally biased region" description="Basic and acidic residues" evidence="3">
    <location>
        <begin position="938"/>
        <end position="968"/>
    </location>
</feature>
<feature type="compositionally biased region" description="Polar residues" evidence="3">
    <location>
        <begin position="253"/>
        <end position="272"/>
    </location>
</feature>
<dbReference type="PANTHER" id="PTHR12406:SF7">
    <property type="entry name" value="PATATIN-LIKE PHOSPHOLIPASE DOMAIN-CONTAINING PROTEIN 4"/>
    <property type="match status" value="1"/>
</dbReference>
<feature type="region of interest" description="Disordered" evidence="3">
    <location>
        <begin position="1946"/>
        <end position="1981"/>
    </location>
</feature>
<gene>
    <name evidence="5" type="ORF">CSUI_002223</name>
</gene>
<sequence>MGSVPSSPSTADPRLAVADAELRTPHQQRVFERHRLHEEALEKQRSLRRELSADSLSEGATGLATPTVLDGPFSSRRGVALDSNVAELREKEGSLHDVCTPSDSVEAPPTGSISRQPDTYCDPRSFLSAHDDTNSRGAGEANAQTPTKGHISTSGSPHGGGESSDREGNSLTREGNIPVESSEPFTGPSVLSTIEATGGEGDLPPLLAVSTTPGFPQPVWRRADHDEVGGFRESDVLGRILTTRTISSFFRSVDSGDSTASEYGVCSTTPSMSPAFATPSRQRSAIRQEDSTEHTSLDRRGSDTMEPHPLSPASQVQESPKFRVKGETGLAAEEIICGLPASRLANDDREKHTGESKRESNSWIGGGEKEQPEGDQGRFVSPHHPPQRPQNAAEEEERDRTRGEDIQYDRGALCDAGDGDLLDHPRKAERDLSSNTLTGDESIRGQSSAPHGNISDISQSSKESTHPTATRRPSSSSSSGPGTAGGEVPSGRVSLSWMDQIRHALSQTAFLGPLGIGTDPDVESEEDEEEHHEDEPEDLDDSELLLLQGVHVYRTPPETLANAPHGSEPCNVLVCVEPENPSVGGTPSSTVASIGGGGAHSSHDTNVPAAATTTTTGSSSSSSSHTTTSSLSGSTSTSSPTSSSFFFSDRHCIEKSKDDGSAPSLEPVVFLPNDPLAQPANPPPLPELPLHGVVLFGADGGRTSYCRIRKDRHMTSDHGSRFSSSIQKGGARGNSIVEDLHDSVEGSLDGSAIEKATRCEDVPRTAAAPLPLIMRSNSALAALGGGGLKRGKGSSSGSSSDKNTPLPEGLDGSIPQIMSPVKEADEHVVEEGDRSIIPPAEEEQEESHRQHEPLSPSDSQFLDLSEGDRMVTEKNASKRPTAKDEEWFRKQSSRSSRTGLFSMRRKNGDTGEGGSSSRDGHTKAGHSSSSRNQEGDSDVGKHDGERKGSLQRSEEADGEDCFEKEKRSSTSSEFSGENFHGIDGPDKHFPGGALSTSSSGGSTVAPSSSCSSASSTSSLPTTSTSSSSADSSRQTAVEPRSHLSSLGQLMSRTSGSVVARGARSWAHTQYANFQQRTVSTLRLQRKRTSELSHLPSSGGNEAAASHSNRNTAGGKRSSAEIEKGGGEDQSSERQRQGGGQGGQSWWTELQRSVTEFFGPQPSSASSTEASVTNEEQKKASADGGAGGRKVLLEALSTTPANSTITPVAPLHTNMRLPIGFSFSPAGLLGPYHLGVLSYLCEANVINQYTPVAGASAGGLAVAAIGLNLAASNVMASVEHVCRDLIDRGTAHRLGKRLRKELNKLIPENCAEIVAKRPGKITVTYTHVFPYMQGEFVSSFYGKSDMMDCLIASCNIPFYLTKWPTVTCRGRQCVDGFFATKHKAFGCPDSGALRDIKVVPFYASTIRVSAAPEDCINPDLQLQDPQIVHYLRAKALLRARARVFREQMYDSSERHDSSLRETEESASGTDVLSGSNTSDGKTLRHSPRHRPLPSVCPLHGRTNSTTSPLSGLNHKRGSGVEESSTGGHSPQGGSNNTTRGGTICRKPSLSSVKYISPSAGMGSHEKTSNTLDPCTPSSSSSRVPITSPVSAASNPAGGASWSLVSGGTKTPSSSTVSKPGATAFPAAAAMAAKRGACAFDSIYACPICSPLGEVCPPSSLGYYYHDPLLPTFGTGVITTSAALADPENVASVAAMTAKKEKKPGKPSTNKGPSPATGGGGGPVDPMGAMTAAAATSGAAKTAAQGAAGDIFSAQGENRVVNEDEKGQKEQKVPSSADTTAAAVAGATAAVTGSPDSNPKLGKEALLRRSTVRQRRRVRECHSSGGLCMKAGCGCSTLPPLLRLCCSTQELLQIALEASPDATLRELFDVGRADAYRWLVLEYIRCEDRLIEQALAREAAAAAASTPSTETSIRPAVATGGLRARWSAMGSKWGGGLARKVPSLWGTSDVSGSRRVESDQVISSEQSPGVEKLADKKSTPPCSTLQEALASRELTEGSGDALQESPAVLLTGWELGEEEGDSTSLPRAEDDTALNSSHRASYGGTHHTRPVEVPSQVHDAKTGSSSKRRCNSVPPSPEVPLASQHPSRAEGNVLPPHEALKTSLGSGDRSSSSSDKDPRRKGDEKPLPGAGTLEGLPSKKRKNNCLPGGGAQAMLRLLKQAPLEVQYSHIYTHSHSWNGDGSRCMLPGAHPQPSIFTRKNSRRNSGHGGGKLNDTSLAYRLIKPCSMGPMMPPVIRRLSSASSQKSKPRRQDTLPENRNGETEKAGEGSL</sequence>
<feature type="compositionally biased region" description="Low complexity" evidence="3">
    <location>
        <begin position="612"/>
        <end position="644"/>
    </location>
</feature>
<feature type="region of interest" description="Disordered" evidence="3">
    <location>
        <begin position="2228"/>
        <end position="2268"/>
    </location>
</feature>
<feature type="compositionally biased region" description="Basic and acidic residues" evidence="3">
    <location>
        <begin position="822"/>
        <end position="834"/>
    </location>
</feature>
<feature type="compositionally biased region" description="Polar residues" evidence="3">
    <location>
        <begin position="1"/>
        <end position="10"/>
    </location>
</feature>
<feature type="compositionally biased region" description="Basic and acidic residues" evidence="3">
    <location>
        <begin position="866"/>
        <end position="889"/>
    </location>
</feature>
<proteinExistence type="predicted"/>
<feature type="region of interest" description="Disordered" evidence="3">
    <location>
        <begin position="1"/>
        <end position="37"/>
    </location>
</feature>
<feature type="compositionally biased region" description="Low complexity" evidence="3">
    <location>
        <begin position="466"/>
        <end position="481"/>
    </location>
</feature>
<dbReference type="OrthoDB" id="197155at2759"/>
<dbReference type="RefSeq" id="XP_067925599.1">
    <property type="nucleotide sequence ID" value="XM_068062425.1"/>
</dbReference>
<dbReference type="GO" id="GO:0004806">
    <property type="term" value="F:triacylglycerol lipase activity"/>
    <property type="evidence" value="ECO:0007669"/>
    <property type="project" value="TreeGrafter"/>
</dbReference>
<dbReference type="SUPFAM" id="SSF52151">
    <property type="entry name" value="FabD/lysophospholipase-like"/>
    <property type="match status" value="1"/>
</dbReference>
<evidence type="ECO:0000256" key="2">
    <source>
        <dbReference type="PROSITE-ProRule" id="PRU01161"/>
    </source>
</evidence>
<dbReference type="Gene3D" id="3.40.1090.10">
    <property type="entry name" value="Cytosolic phospholipase A2 catalytic domain"/>
    <property type="match status" value="1"/>
</dbReference>
<name>A0A2C6L9P7_9APIC</name>
<feature type="compositionally biased region" description="Polar residues" evidence="3">
    <location>
        <begin position="1160"/>
        <end position="1173"/>
    </location>
</feature>
<feature type="compositionally biased region" description="Basic and acidic residues" evidence="3">
    <location>
        <begin position="1117"/>
        <end position="1135"/>
    </location>
</feature>
<dbReference type="GO" id="GO:0016020">
    <property type="term" value="C:membrane"/>
    <property type="evidence" value="ECO:0007669"/>
    <property type="project" value="TreeGrafter"/>
</dbReference>
<dbReference type="GO" id="GO:0005737">
    <property type="term" value="C:cytoplasm"/>
    <property type="evidence" value="ECO:0007669"/>
    <property type="project" value="TreeGrafter"/>
</dbReference>
<accession>A0A2C6L9P7</accession>
<feature type="compositionally biased region" description="Basic and acidic residues" evidence="3">
    <location>
        <begin position="398"/>
        <end position="408"/>
    </location>
</feature>
<feature type="compositionally biased region" description="Polar residues" evidence="3">
    <location>
        <begin position="1094"/>
        <end position="1111"/>
    </location>
</feature>
<keyword evidence="2" id="KW-0442">Lipid degradation</keyword>
<feature type="compositionally biased region" description="Basic and acidic residues" evidence="3">
    <location>
        <begin position="2112"/>
        <end position="2124"/>
    </location>
</feature>
<comment type="caution">
    <text evidence="2">Lacks conserved residue(s) required for the propagation of feature annotation.</text>
</comment>
<feature type="region of interest" description="Disordered" evidence="3">
    <location>
        <begin position="784"/>
        <end position="1144"/>
    </location>
</feature>
<feature type="region of interest" description="Disordered" evidence="3">
    <location>
        <begin position="1447"/>
        <end position="1596"/>
    </location>
</feature>
<feature type="short sequence motif" description="GXSXG" evidence="2">
    <location>
        <begin position="1253"/>
        <end position="1257"/>
    </location>
</feature>
<dbReference type="PROSITE" id="PS51635">
    <property type="entry name" value="PNPLA"/>
    <property type="match status" value="1"/>
</dbReference>
<evidence type="ECO:0000313" key="6">
    <source>
        <dbReference type="Proteomes" id="UP000221165"/>
    </source>
</evidence>
<feature type="compositionally biased region" description="Basic and acidic residues" evidence="3">
    <location>
        <begin position="286"/>
        <end position="306"/>
    </location>
</feature>
<keyword evidence="2" id="KW-0378">Hydrolase</keyword>
<feature type="region of interest" description="Disordered" evidence="3">
    <location>
        <begin position="1156"/>
        <end position="1185"/>
    </location>
</feature>
<feature type="compositionally biased region" description="Polar residues" evidence="3">
    <location>
        <begin position="1066"/>
        <end position="1082"/>
    </location>
</feature>
<feature type="active site" description="Proton acceptor" evidence="2">
    <location>
        <position position="1374"/>
    </location>
</feature>
<dbReference type="GO" id="GO:0005811">
    <property type="term" value="C:lipid droplet"/>
    <property type="evidence" value="ECO:0007669"/>
    <property type="project" value="TreeGrafter"/>
</dbReference>
<dbReference type="Pfam" id="PF01734">
    <property type="entry name" value="Patatin"/>
    <property type="match status" value="1"/>
</dbReference>
<feature type="region of interest" description="Disordered" evidence="3">
    <location>
        <begin position="508"/>
        <end position="541"/>
    </location>
</feature>
<feature type="compositionally biased region" description="Basic and acidic residues" evidence="3">
    <location>
        <begin position="20"/>
        <end position="37"/>
    </location>
</feature>
<evidence type="ECO:0000256" key="3">
    <source>
        <dbReference type="SAM" id="MobiDB-lite"/>
    </source>
</evidence>
<feature type="compositionally biased region" description="Polar residues" evidence="3">
    <location>
        <begin position="1042"/>
        <end position="1056"/>
    </location>
</feature>
<feature type="compositionally biased region" description="Basic and acidic residues" evidence="3">
    <location>
        <begin position="421"/>
        <end position="432"/>
    </location>
</feature>
<dbReference type="InterPro" id="IPR016035">
    <property type="entry name" value="Acyl_Trfase/lysoPLipase"/>
</dbReference>
<feature type="domain" description="PNPLA" evidence="4">
    <location>
        <begin position="1220"/>
        <end position="1387"/>
    </location>
</feature>
<dbReference type="PANTHER" id="PTHR12406">
    <property type="entry name" value="CALCIUM-INDEPENDENT PHOSPHOLIPASE A2 IPLA2 -RELATED"/>
    <property type="match status" value="1"/>
</dbReference>
<feature type="compositionally biased region" description="Polar residues" evidence="3">
    <location>
        <begin position="1520"/>
        <end position="1539"/>
    </location>
</feature>
<feature type="region of interest" description="Disordered" evidence="3">
    <location>
        <begin position="52"/>
        <end position="221"/>
    </location>
</feature>
<feature type="active site" description="Nucleophile" evidence="2">
    <location>
        <position position="1255"/>
    </location>
</feature>
<feature type="compositionally biased region" description="Polar residues" evidence="3">
    <location>
        <begin position="1500"/>
        <end position="1509"/>
    </location>
</feature>
<evidence type="ECO:0000313" key="5">
    <source>
        <dbReference type="EMBL" id="PHJ23925.1"/>
    </source>
</evidence>
<organism evidence="5 6">
    <name type="scientific">Cystoisospora suis</name>
    <dbReference type="NCBI Taxonomy" id="483139"/>
    <lineage>
        <taxon>Eukaryota</taxon>
        <taxon>Sar</taxon>
        <taxon>Alveolata</taxon>
        <taxon>Apicomplexa</taxon>
        <taxon>Conoidasida</taxon>
        <taxon>Coccidia</taxon>
        <taxon>Eucoccidiorida</taxon>
        <taxon>Eimeriorina</taxon>
        <taxon>Sarcocystidae</taxon>
        <taxon>Cystoisospora</taxon>
    </lineage>
</organism>
<evidence type="ECO:0000256" key="1">
    <source>
        <dbReference type="ARBA" id="ARBA00023098"/>
    </source>
</evidence>
<dbReference type="InterPro" id="IPR002641">
    <property type="entry name" value="PNPLA_dom"/>
</dbReference>
<feature type="compositionally biased region" description="Acidic residues" evidence="3">
    <location>
        <begin position="520"/>
        <end position="541"/>
    </location>
</feature>
<comment type="caution">
    <text evidence="5">The sequence shown here is derived from an EMBL/GenBank/DDBJ whole genome shotgun (WGS) entry which is preliminary data.</text>
</comment>